<dbReference type="Pfam" id="PF08240">
    <property type="entry name" value="ADH_N"/>
    <property type="match status" value="1"/>
</dbReference>
<proteinExistence type="predicted"/>
<dbReference type="OrthoDB" id="5407715at2759"/>
<dbReference type="PANTHER" id="PTHR43677:SF4">
    <property type="entry name" value="QUINONE OXIDOREDUCTASE-LIKE PROTEIN 2"/>
    <property type="match status" value="1"/>
</dbReference>
<evidence type="ECO:0000313" key="3">
    <source>
        <dbReference type="EMBL" id="KAF2729812.1"/>
    </source>
</evidence>
<accession>A0A9P4QM06</accession>
<keyword evidence="4" id="KW-1185">Reference proteome</keyword>
<dbReference type="SUPFAM" id="SSF51735">
    <property type="entry name" value="NAD(P)-binding Rossmann-fold domains"/>
    <property type="match status" value="1"/>
</dbReference>
<evidence type="ECO:0000259" key="1">
    <source>
        <dbReference type="Pfam" id="PF00107"/>
    </source>
</evidence>
<protein>
    <submittedName>
        <fullName evidence="3">NAD(P)-binding protein</fullName>
    </submittedName>
</protein>
<dbReference type="GO" id="GO:0016491">
    <property type="term" value="F:oxidoreductase activity"/>
    <property type="evidence" value="ECO:0007669"/>
    <property type="project" value="TreeGrafter"/>
</dbReference>
<gene>
    <name evidence="3" type="ORF">EJ04DRAFT_587764</name>
</gene>
<dbReference type="EMBL" id="ML996234">
    <property type="protein sequence ID" value="KAF2729812.1"/>
    <property type="molecule type" value="Genomic_DNA"/>
</dbReference>
<dbReference type="Gene3D" id="3.90.180.10">
    <property type="entry name" value="Medium-chain alcohol dehydrogenases, catalytic domain"/>
    <property type="match status" value="1"/>
</dbReference>
<feature type="domain" description="Alcohol dehydrogenase-like N-terminal" evidence="2">
    <location>
        <begin position="53"/>
        <end position="145"/>
    </location>
</feature>
<dbReference type="GO" id="GO:0005739">
    <property type="term" value="C:mitochondrion"/>
    <property type="evidence" value="ECO:0007669"/>
    <property type="project" value="TreeGrafter"/>
</dbReference>
<dbReference type="Gene3D" id="3.40.50.720">
    <property type="entry name" value="NAD(P)-binding Rossmann-like Domain"/>
    <property type="match status" value="1"/>
</dbReference>
<feature type="domain" description="Alcohol dehydrogenase-like C-terminal" evidence="1">
    <location>
        <begin position="197"/>
        <end position="330"/>
    </location>
</feature>
<dbReference type="InterPro" id="IPR011032">
    <property type="entry name" value="GroES-like_sf"/>
</dbReference>
<dbReference type="CDD" id="cd05188">
    <property type="entry name" value="MDR"/>
    <property type="match status" value="1"/>
</dbReference>
<dbReference type="AlphaFoldDB" id="A0A9P4QM06"/>
<sequence>MSVQSLPSTQSALVQEVYAEPLVLKTVPVPDPVHGAAVVNILKVPIISYAKQVYNGSRKYPYITPLIPGSNAIGRIAALGPDSTSLKVGQLVHVDCTVRSRDDPSDIILMGVTQGQTEGSKKLMEGPWRNSTFCQYVLAPLENLFVLDEERLCGELGYTLNDLASLGRYLVAYGGLADIGVRAGETVVVAPATGGFGGGAVMVAVAMGANVIAMGRNEAKLQRIVKQVQGGRVKTVKMTGDMETETETLKKAARGPIDAIFDISPPSASKSSHFKSCISVLKIGGQFSLMGGVGGDVPLPYGMIMHKDLKLKGKWMYDRDGAQSLIKLVEAGLLKIGEPGGLRCLADAPLGDWERVFDAASDGAGWDTIAFLDPQK</sequence>
<dbReference type="Pfam" id="PF00107">
    <property type="entry name" value="ADH_zinc_N"/>
    <property type="match status" value="1"/>
</dbReference>
<comment type="caution">
    <text evidence="3">The sequence shown here is derived from an EMBL/GenBank/DDBJ whole genome shotgun (WGS) entry which is preliminary data.</text>
</comment>
<name>A0A9P4QM06_9PLEO</name>
<dbReference type="InterPro" id="IPR051397">
    <property type="entry name" value="Zn-ADH-like_protein"/>
</dbReference>
<dbReference type="InterPro" id="IPR013154">
    <property type="entry name" value="ADH-like_N"/>
</dbReference>
<dbReference type="InterPro" id="IPR036291">
    <property type="entry name" value="NAD(P)-bd_dom_sf"/>
</dbReference>
<evidence type="ECO:0000259" key="2">
    <source>
        <dbReference type="Pfam" id="PF08240"/>
    </source>
</evidence>
<evidence type="ECO:0000313" key="4">
    <source>
        <dbReference type="Proteomes" id="UP000799444"/>
    </source>
</evidence>
<organism evidence="3 4">
    <name type="scientific">Polyplosphaeria fusca</name>
    <dbReference type="NCBI Taxonomy" id="682080"/>
    <lineage>
        <taxon>Eukaryota</taxon>
        <taxon>Fungi</taxon>
        <taxon>Dikarya</taxon>
        <taxon>Ascomycota</taxon>
        <taxon>Pezizomycotina</taxon>
        <taxon>Dothideomycetes</taxon>
        <taxon>Pleosporomycetidae</taxon>
        <taxon>Pleosporales</taxon>
        <taxon>Tetraplosphaeriaceae</taxon>
        <taxon>Polyplosphaeria</taxon>
    </lineage>
</organism>
<dbReference type="SUPFAM" id="SSF50129">
    <property type="entry name" value="GroES-like"/>
    <property type="match status" value="1"/>
</dbReference>
<dbReference type="InterPro" id="IPR013149">
    <property type="entry name" value="ADH-like_C"/>
</dbReference>
<dbReference type="PANTHER" id="PTHR43677">
    <property type="entry name" value="SHORT-CHAIN DEHYDROGENASE/REDUCTASE"/>
    <property type="match status" value="1"/>
</dbReference>
<dbReference type="Proteomes" id="UP000799444">
    <property type="component" value="Unassembled WGS sequence"/>
</dbReference>
<reference evidence="3" key="1">
    <citation type="journal article" date="2020" name="Stud. Mycol.">
        <title>101 Dothideomycetes genomes: a test case for predicting lifestyles and emergence of pathogens.</title>
        <authorList>
            <person name="Haridas S."/>
            <person name="Albert R."/>
            <person name="Binder M."/>
            <person name="Bloem J."/>
            <person name="Labutti K."/>
            <person name="Salamov A."/>
            <person name="Andreopoulos B."/>
            <person name="Baker S."/>
            <person name="Barry K."/>
            <person name="Bills G."/>
            <person name="Bluhm B."/>
            <person name="Cannon C."/>
            <person name="Castanera R."/>
            <person name="Culley D."/>
            <person name="Daum C."/>
            <person name="Ezra D."/>
            <person name="Gonzalez J."/>
            <person name="Henrissat B."/>
            <person name="Kuo A."/>
            <person name="Liang C."/>
            <person name="Lipzen A."/>
            <person name="Lutzoni F."/>
            <person name="Magnuson J."/>
            <person name="Mondo S."/>
            <person name="Nolan M."/>
            <person name="Ohm R."/>
            <person name="Pangilinan J."/>
            <person name="Park H.-J."/>
            <person name="Ramirez L."/>
            <person name="Alfaro M."/>
            <person name="Sun H."/>
            <person name="Tritt A."/>
            <person name="Yoshinaga Y."/>
            <person name="Zwiers L.-H."/>
            <person name="Turgeon B."/>
            <person name="Goodwin S."/>
            <person name="Spatafora J."/>
            <person name="Crous P."/>
            <person name="Grigoriev I."/>
        </authorList>
    </citation>
    <scope>NUCLEOTIDE SEQUENCE</scope>
    <source>
        <strain evidence="3">CBS 125425</strain>
    </source>
</reference>